<dbReference type="GO" id="GO:0030030">
    <property type="term" value="P:cell projection organization"/>
    <property type="evidence" value="ECO:0007669"/>
    <property type="project" value="UniProtKB-KW"/>
</dbReference>
<feature type="domain" description="PDZ" evidence="10">
    <location>
        <begin position="139"/>
        <end position="227"/>
    </location>
</feature>
<evidence type="ECO:0000313" key="11">
    <source>
        <dbReference type="EMBL" id="KAL3279394.1"/>
    </source>
</evidence>
<evidence type="ECO:0000256" key="3">
    <source>
        <dbReference type="ARBA" id="ARBA00010034"/>
    </source>
</evidence>
<dbReference type="SUPFAM" id="SSF50156">
    <property type="entry name" value="PDZ domain-like"/>
    <property type="match status" value="1"/>
</dbReference>
<name>A0ABD2NLI4_9CUCU</name>
<dbReference type="InterPro" id="IPR043987">
    <property type="entry name" value="CCZ1/INTU/HSP4_longin_1"/>
</dbReference>
<evidence type="ECO:0000256" key="4">
    <source>
        <dbReference type="ARBA" id="ARBA00015639"/>
    </source>
</evidence>
<evidence type="ECO:0000256" key="8">
    <source>
        <dbReference type="ARBA" id="ARBA00032633"/>
    </source>
</evidence>
<comment type="similarity">
    <text evidence="3">Belongs to the inturned family.</text>
</comment>
<evidence type="ECO:0000256" key="1">
    <source>
        <dbReference type="ARBA" id="ARBA00004120"/>
    </source>
</evidence>
<evidence type="ECO:0000259" key="10">
    <source>
        <dbReference type="PROSITE" id="PS50106"/>
    </source>
</evidence>
<dbReference type="Pfam" id="PF19032">
    <property type="entry name" value="Intu_longin_2"/>
    <property type="match status" value="1"/>
</dbReference>
<feature type="compositionally biased region" description="Polar residues" evidence="9">
    <location>
        <begin position="631"/>
        <end position="641"/>
    </location>
</feature>
<evidence type="ECO:0000256" key="6">
    <source>
        <dbReference type="ARBA" id="ARBA00022490"/>
    </source>
</evidence>
<evidence type="ECO:0000256" key="7">
    <source>
        <dbReference type="ARBA" id="ARBA00022794"/>
    </source>
</evidence>
<feature type="compositionally biased region" description="Low complexity" evidence="9">
    <location>
        <begin position="28"/>
        <end position="46"/>
    </location>
</feature>
<keyword evidence="6" id="KW-0963">Cytoplasm</keyword>
<dbReference type="InterPro" id="IPR039151">
    <property type="entry name" value="INTU"/>
</dbReference>
<gene>
    <name evidence="11" type="ORF">HHI36_016904</name>
</gene>
<dbReference type="InterPro" id="IPR001478">
    <property type="entry name" value="PDZ"/>
</dbReference>
<sequence length="898" mass="102306">MNETGQIGKNYVRRNDDEQLSGEEDWSDSSYSSYYTDSDSSIPDWDSSVDERTGEVLYIECHPFVTHNIKDDKNEKEKCFSRKQTRRSTRGKFLRLLRRRDSKRYSKQNIKMSESELHNTNKVKFQDFQEGEEREVLLKVKNEATQRGHNFLIEPLLGINISTLSDGIRLMVAGFLPDSDAKYEKNIKIGDWLKSIDGIEVNFQNINAVFQQLSSKNEVLVKLQRVAGMDVTKDPPINVLNSQSSFVRKLTSFNSEEDEQFQELLCKFPLGVLYLDTDALDEMAPEYQDVIYCYPKPMQKNKLCNAKGIFLTLNHLLQDITKSPTKLTSLSFNNVLCHVAYLKFEKKLLLLMLPDNYAKPVEIESIVKEICRMLEFTYNTLDVFFMDNAQKADHTFSMFFAKVLNGGVWTGKLKIPEDISSIPPNDYVFEDLLLAIPTIELPNEAMIQIEDAMTELEACDYREWNEEPLDCQRIFTMLGSALFHSGYLLASHLIPDDLVDVNCFCKYQGILHLSKTEPLKTLIVWKEVFPTSCRSLNVPIFKLPDARRYLLIVGTGKDLLIVIMEAGGSTEPPEENAAPDPFYVEEAQATLAHLQELGIPELAGRFLELNIGHQPIPSTTSNKKKIDVSNLAKSPQGQSRDSLALNKKQEVTSILKRRNNDHAQTVYTSTYASVEDTYDVRSEDSESQGCGSEKSELSDDPIMGKKAENINIYESDNEESENGVDGSQMSNNSFDISEIKQMLLTETADVQPIQIATGAANVLYHYVQFDALEGILISPPEYKVESRTQKIVISSFRKCCQQIHGLFQNTIRFKDMSSQDMAKSVMNKSLIAIKEYGTMFECPFLDEKESKKNKISFWVIGRLFFSPHVREVYVCYNDAIPQNLIELAFKMNMGFCDS</sequence>
<comment type="subcellular location">
    <subcellularLocation>
        <location evidence="2">Cell surface</location>
    </subcellularLocation>
    <subcellularLocation>
        <location evidence="1">Cytoplasm</location>
        <location evidence="1">Cytoskeleton</location>
        <location evidence="1">Cilium basal body</location>
    </subcellularLocation>
</comment>
<dbReference type="PANTHER" id="PTHR21082">
    <property type="entry name" value="PROTEIN INTURNED"/>
    <property type="match status" value="1"/>
</dbReference>
<protein>
    <recommendedName>
        <fullName evidence="4">Protein inturned</fullName>
    </recommendedName>
    <alternativeName>
        <fullName evidence="8">Inturned planar cell polarity effector homolog</fullName>
    </alternativeName>
</protein>
<dbReference type="Pfam" id="PF19031">
    <property type="entry name" value="Intu_longin_1"/>
    <property type="match status" value="1"/>
</dbReference>
<evidence type="ECO:0000256" key="2">
    <source>
        <dbReference type="ARBA" id="ARBA00004241"/>
    </source>
</evidence>
<feature type="compositionally biased region" description="Acidic residues" evidence="9">
    <location>
        <begin position="18"/>
        <end position="27"/>
    </location>
</feature>
<keyword evidence="5" id="KW-0217">Developmental protein</keyword>
<dbReference type="EMBL" id="JABFTP020000124">
    <property type="protein sequence ID" value="KAL3279394.1"/>
    <property type="molecule type" value="Genomic_DNA"/>
</dbReference>
<dbReference type="GO" id="GO:0009986">
    <property type="term" value="C:cell surface"/>
    <property type="evidence" value="ECO:0007669"/>
    <property type="project" value="UniProtKB-SubCell"/>
</dbReference>
<dbReference type="InterPro" id="IPR036034">
    <property type="entry name" value="PDZ_sf"/>
</dbReference>
<evidence type="ECO:0000256" key="5">
    <source>
        <dbReference type="ARBA" id="ARBA00022473"/>
    </source>
</evidence>
<organism evidence="11 12">
    <name type="scientific">Cryptolaemus montrouzieri</name>
    <dbReference type="NCBI Taxonomy" id="559131"/>
    <lineage>
        <taxon>Eukaryota</taxon>
        <taxon>Metazoa</taxon>
        <taxon>Ecdysozoa</taxon>
        <taxon>Arthropoda</taxon>
        <taxon>Hexapoda</taxon>
        <taxon>Insecta</taxon>
        <taxon>Pterygota</taxon>
        <taxon>Neoptera</taxon>
        <taxon>Endopterygota</taxon>
        <taxon>Coleoptera</taxon>
        <taxon>Polyphaga</taxon>
        <taxon>Cucujiformia</taxon>
        <taxon>Coccinelloidea</taxon>
        <taxon>Coccinellidae</taxon>
        <taxon>Scymninae</taxon>
        <taxon>Scymnini</taxon>
        <taxon>Cryptolaemus</taxon>
    </lineage>
</organism>
<comment type="caution">
    <text evidence="11">The sequence shown here is derived from an EMBL/GenBank/DDBJ whole genome shotgun (WGS) entry which is preliminary data.</text>
</comment>
<proteinExistence type="inferred from homology"/>
<keyword evidence="12" id="KW-1185">Reference proteome</keyword>
<evidence type="ECO:0000256" key="9">
    <source>
        <dbReference type="SAM" id="MobiDB-lite"/>
    </source>
</evidence>
<feature type="compositionally biased region" description="Basic and acidic residues" evidence="9">
    <location>
        <begin position="693"/>
        <end position="705"/>
    </location>
</feature>
<keyword evidence="7" id="KW-0970">Cilium biogenesis/degradation</keyword>
<feature type="region of interest" description="Disordered" evidence="9">
    <location>
        <begin position="618"/>
        <end position="646"/>
    </location>
</feature>
<dbReference type="PROSITE" id="PS50106">
    <property type="entry name" value="PDZ"/>
    <property type="match status" value="1"/>
</dbReference>
<evidence type="ECO:0000313" key="12">
    <source>
        <dbReference type="Proteomes" id="UP001516400"/>
    </source>
</evidence>
<dbReference type="Proteomes" id="UP001516400">
    <property type="component" value="Unassembled WGS sequence"/>
</dbReference>
<dbReference type="AlphaFoldDB" id="A0ABD2NLI4"/>
<dbReference type="PANTHER" id="PTHR21082:SF4">
    <property type="entry name" value="PROTEIN INTURNED"/>
    <property type="match status" value="1"/>
</dbReference>
<feature type="region of interest" description="Disordered" evidence="9">
    <location>
        <begin position="677"/>
        <end position="705"/>
    </location>
</feature>
<dbReference type="Pfam" id="PF19033">
    <property type="entry name" value="Intu_longin_3"/>
    <property type="match status" value="1"/>
</dbReference>
<feature type="region of interest" description="Disordered" evidence="9">
    <location>
        <begin position="1"/>
        <end position="46"/>
    </location>
</feature>
<reference evidence="11 12" key="1">
    <citation type="journal article" date="2021" name="BMC Biol.">
        <title>Horizontally acquired antibacterial genes associated with adaptive radiation of ladybird beetles.</title>
        <authorList>
            <person name="Li H.S."/>
            <person name="Tang X.F."/>
            <person name="Huang Y.H."/>
            <person name="Xu Z.Y."/>
            <person name="Chen M.L."/>
            <person name="Du X.Y."/>
            <person name="Qiu B.Y."/>
            <person name="Chen P.T."/>
            <person name="Zhang W."/>
            <person name="Slipinski A."/>
            <person name="Escalona H.E."/>
            <person name="Waterhouse R.M."/>
            <person name="Zwick A."/>
            <person name="Pang H."/>
        </authorList>
    </citation>
    <scope>NUCLEOTIDE SEQUENCE [LARGE SCALE GENOMIC DNA]</scope>
    <source>
        <strain evidence="11">SYSU2018</strain>
    </source>
</reference>
<accession>A0ABD2NLI4</accession>
<dbReference type="InterPro" id="IPR043988">
    <property type="entry name" value="CCZ1/INTU_longin_2"/>
</dbReference>
<dbReference type="InterPro" id="IPR043989">
    <property type="entry name" value="CCZ1/INTU/HSP4_longin_3"/>
</dbReference>